<dbReference type="AlphaFoldDB" id="U7VA02"/>
<gene>
    <name evidence="1" type="ORF">HMPREF0202_01710</name>
</gene>
<comment type="caution">
    <text evidence="1">The sequence shown here is derived from an EMBL/GenBank/DDBJ whole genome shotgun (WGS) entry which is preliminary data.</text>
</comment>
<proteinExistence type="predicted"/>
<accession>U7VA02</accession>
<keyword evidence="2" id="KW-1185">Reference proteome</keyword>
<protein>
    <submittedName>
        <fullName evidence="1">Uncharacterized protein</fullName>
    </submittedName>
</protein>
<organism evidence="1 2">
    <name type="scientific">Cetobacterium somerae ATCC BAA-474</name>
    <dbReference type="NCBI Taxonomy" id="1319815"/>
    <lineage>
        <taxon>Bacteria</taxon>
        <taxon>Fusobacteriati</taxon>
        <taxon>Fusobacteriota</taxon>
        <taxon>Fusobacteriia</taxon>
        <taxon>Fusobacteriales</taxon>
        <taxon>Fusobacteriaceae</taxon>
        <taxon>Cetobacterium</taxon>
    </lineage>
</organism>
<dbReference type="Proteomes" id="UP000017081">
    <property type="component" value="Unassembled WGS sequence"/>
</dbReference>
<sequence length="53" mass="6316">MILKLLKIFFTFTTLAVIQGFRGVYQGLLILYQNSIFENCSLDERFFYFVKKP</sequence>
<reference evidence="1 2" key="1">
    <citation type="submission" date="2013-08" db="EMBL/GenBank/DDBJ databases">
        <authorList>
            <person name="Weinstock G."/>
            <person name="Sodergren E."/>
            <person name="Wylie T."/>
            <person name="Fulton L."/>
            <person name="Fulton R."/>
            <person name="Fronick C."/>
            <person name="O'Laughlin M."/>
            <person name="Godfrey J."/>
            <person name="Miner T."/>
            <person name="Herter B."/>
            <person name="Appelbaum E."/>
            <person name="Cordes M."/>
            <person name="Lek S."/>
            <person name="Wollam A."/>
            <person name="Pepin K.H."/>
            <person name="Palsikar V.B."/>
            <person name="Mitreva M."/>
            <person name="Wilson R.K."/>
        </authorList>
    </citation>
    <scope>NUCLEOTIDE SEQUENCE [LARGE SCALE GENOMIC DNA]</scope>
    <source>
        <strain evidence="1 2">ATCC BAA-474</strain>
    </source>
</reference>
<evidence type="ECO:0000313" key="1">
    <source>
        <dbReference type="EMBL" id="ERT68321.1"/>
    </source>
</evidence>
<dbReference type="EMBL" id="AXZF01000067">
    <property type="protein sequence ID" value="ERT68321.1"/>
    <property type="molecule type" value="Genomic_DNA"/>
</dbReference>
<dbReference type="HOGENOM" id="CLU_3059843_0_0_0"/>
<evidence type="ECO:0000313" key="2">
    <source>
        <dbReference type="Proteomes" id="UP000017081"/>
    </source>
</evidence>
<name>U7VA02_9FUSO</name>